<keyword evidence="6" id="KW-1185">Reference proteome</keyword>
<dbReference type="NCBIfam" id="TIGR01730">
    <property type="entry name" value="RND_mfp"/>
    <property type="match status" value="1"/>
</dbReference>
<comment type="similarity">
    <text evidence="1">Belongs to the membrane fusion protein (MFP) (TC 8.A.1) family.</text>
</comment>
<comment type="caution">
    <text evidence="5">The sequence shown here is derived from an EMBL/GenBank/DDBJ whole genome shotgun (WGS) entry which is preliminary data.</text>
</comment>
<organism evidence="5 6">
    <name type="scientific">Enterovirga aerilata</name>
    <dbReference type="NCBI Taxonomy" id="2730920"/>
    <lineage>
        <taxon>Bacteria</taxon>
        <taxon>Pseudomonadati</taxon>
        <taxon>Pseudomonadota</taxon>
        <taxon>Alphaproteobacteria</taxon>
        <taxon>Hyphomicrobiales</taxon>
        <taxon>Methylobacteriaceae</taxon>
        <taxon>Enterovirga</taxon>
    </lineage>
</organism>
<evidence type="ECO:0000256" key="1">
    <source>
        <dbReference type="ARBA" id="ARBA00009477"/>
    </source>
</evidence>
<evidence type="ECO:0000259" key="4">
    <source>
        <dbReference type="Pfam" id="PF25954"/>
    </source>
</evidence>
<protein>
    <submittedName>
        <fullName evidence="5">Efflux RND transporter periplasmic adaptor subunit</fullName>
    </submittedName>
</protein>
<keyword evidence="2" id="KW-0175">Coiled coil</keyword>
<dbReference type="InterPro" id="IPR006143">
    <property type="entry name" value="RND_pump_MFP"/>
</dbReference>
<dbReference type="PANTHER" id="PTHR30469:SF29">
    <property type="entry name" value="BLR2860 PROTEIN"/>
    <property type="match status" value="1"/>
</dbReference>
<dbReference type="InterPro" id="IPR058792">
    <property type="entry name" value="Beta-barrel_RND_2"/>
</dbReference>
<evidence type="ECO:0000256" key="2">
    <source>
        <dbReference type="SAM" id="Coils"/>
    </source>
</evidence>
<evidence type="ECO:0000259" key="3">
    <source>
        <dbReference type="Pfam" id="PF25917"/>
    </source>
</evidence>
<dbReference type="RefSeq" id="WP_171218573.1">
    <property type="nucleotide sequence ID" value="NZ_JABEPP010000003.1"/>
</dbReference>
<dbReference type="Pfam" id="PF25917">
    <property type="entry name" value="BSH_RND"/>
    <property type="match status" value="1"/>
</dbReference>
<dbReference type="GO" id="GO:1990281">
    <property type="term" value="C:efflux pump complex"/>
    <property type="evidence" value="ECO:0007669"/>
    <property type="project" value="TreeGrafter"/>
</dbReference>
<dbReference type="AlphaFoldDB" id="A0A849HZX9"/>
<gene>
    <name evidence="5" type="ORF">HJG44_11870</name>
</gene>
<dbReference type="PANTHER" id="PTHR30469">
    <property type="entry name" value="MULTIDRUG RESISTANCE PROTEIN MDTA"/>
    <property type="match status" value="1"/>
</dbReference>
<sequence length="360" mass="38017">MKPSRIAAAALVIGGGIWIGSGVLGRDAAKEAALQTKEPAATPLFKVAVLPTQQQLHQRRITLSGRTEADRKVWAVARVSGEIVDLRVRRGSVVKAGEVIATLSDEARTAQVLQAKARLEQRKSEAQARLRLIELGSYPSINKPLIEAELRAAEAGLAQAELEQKKGEVVAPISGVVVDVPVEVGQAVQVMMSGVNVAEIIALDPMLAVVEVAERQLPGVQPGGKAEVRTVTGQTTEGTVRFVSKKASPGTRTYRVDIELRNPEGVIPDGVTSEVDLLLAPVRAARVPRSALTFSSEGKLGVRHVGPDGRVAFAPVSIVEDGQHSLWLGGLPDGARVIVEGQDFVKEGETVEAVPAKALG</sequence>
<dbReference type="InterPro" id="IPR058625">
    <property type="entry name" value="MdtA-like_BSH"/>
</dbReference>
<feature type="coiled-coil region" evidence="2">
    <location>
        <begin position="109"/>
        <end position="136"/>
    </location>
</feature>
<dbReference type="Proteomes" id="UP000564885">
    <property type="component" value="Unassembled WGS sequence"/>
</dbReference>
<feature type="domain" description="Multidrug resistance protein MdtA-like barrel-sandwich hybrid" evidence="3">
    <location>
        <begin position="73"/>
        <end position="189"/>
    </location>
</feature>
<dbReference type="Gene3D" id="2.40.50.100">
    <property type="match status" value="1"/>
</dbReference>
<proteinExistence type="inferred from homology"/>
<name>A0A849HZX9_9HYPH</name>
<evidence type="ECO:0000313" key="6">
    <source>
        <dbReference type="Proteomes" id="UP000564885"/>
    </source>
</evidence>
<evidence type="ECO:0000313" key="5">
    <source>
        <dbReference type="EMBL" id="NNM73076.1"/>
    </source>
</evidence>
<feature type="domain" description="CusB-like beta-barrel" evidence="4">
    <location>
        <begin position="209"/>
        <end position="277"/>
    </location>
</feature>
<dbReference type="Gene3D" id="2.40.30.170">
    <property type="match status" value="1"/>
</dbReference>
<dbReference type="EMBL" id="JABEPP010000003">
    <property type="protein sequence ID" value="NNM73076.1"/>
    <property type="molecule type" value="Genomic_DNA"/>
</dbReference>
<dbReference type="Pfam" id="PF25954">
    <property type="entry name" value="Beta-barrel_RND_2"/>
    <property type="match status" value="1"/>
</dbReference>
<reference evidence="5 6" key="1">
    <citation type="submission" date="2020-04" db="EMBL/GenBank/DDBJ databases">
        <title>Enterovirga sp. isolate from soil.</title>
        <authorList>
            <person name="Chea S."/>
            <person name="Kim D.-U."/>
        </authorList>
    </citation>
    <scope>NUCLEOTIDE SEQUENCE [LARGE SCALE GENOMIC DNA]</scope>
    <source>
        <strain evidence="5 6">DB1703</strain>
    </source>
</reference>
<dbReference type="SUPFAM" id="SSF111369">
    <property type="entry name" value="HlyD-like secretion proteins"/>
    <property type="match status" value="1"/>
</dbReference>
<accession>A0A849HZX9</accession>
<dbReference type="GO" id="GO:0015562">
    <property type="term" value="F:efflux transmembrane transporter activity"/>
    <property type="evidence" value="ECO:0007669"/>
    <property type="project" value="TreeGrafter"/>
</dbReference>